<proteinExistence type="inferred from homology"/>
<dbReference type="OrthoDB" id="260519at2759"/>
<feature type="domain" description="Cytochrome b5 heme-binding" evidence="6">
    <location>
        <begin position="76"/>
        <end position="151"/>
    </location>
</feature>
<evidence type="ECO:0000259" key="6">
    <source>
        <dbReference type="PROSITE" id="PS50255"/>
    </source>
</evidence>
<evidence type="ECO:0000313" key="7">
    <source>
        <dbReference type="EMBL" id="EER16074.1"/>
    </source>
</evidence>
<dbReference type="Proteomes" id="UP000007800">
    <property type="component" value="Unassembled WGS sequence"/>
</dbReference>
<evidence type="ECO:0000256" key="5">
    <source>
        <dbReference type="SAM" id="Phobius"/>
    </source>
</evidence>
<dbReference type="EMBL" id="GG673069">
    <property type="protein sequence ID" value="EER16074.1"/>
    <property type="molecule type" value="Genomic_DNA"/>
</dbReference>
<dbReference type="Gene3D" id="1.20.1300.10">
    <property type="entry name" value="Fumarate reductase/succinate dehydrogenase, transmembrane subunit"/>
    <property type="match status" value="1"/>
</dbReference>
<dbReference type="Pfam" id="PF00173">
    <property type="entry name" value="Cyt-b5"/>
    <property type="match status" value="8"/>
</dbReference>
<dbReference type="GO" id="GO:0020037">
    <property type="term" value="F:heme binding"/>
    <property type="evidence" value="ECO:0007669"/>
    <property type="project" value="InterPro"/>
</dbReference>
<dbReference type="SUPFAM" id="SSF81343">
    <property type="entry name" value="Fumarate reductase respiratory complex transmembrane subunits"/>
    <property type="match status" value="1"/>
</dbReference>
<feature type="domain" description="Cytochrome b5 heme-binding" evidence="6">
    <location>
        <begin position="502"/>
        <end position="578"/>
    </location>
</feature>
<dbReference type="InterPro" id="IPR018506">
    <property type="entry name" value="Cyt_B5_heme-BS"/>
</dbReference>
<comment type="similarity">
    <text evidence="4">Belongs to the cytochrome b5 family.</text>
</comment>
<dbReference type="Gene3D" id="3.10.120.10">
    <property type="entry name" value="Cytochrome b5-like heme/steroid binding domain"/>
    <property type="match status" value="8"/>
</dbReference>
<dbReference type="PANTHER" id="PTHR19359">
    <property type="entry name" value="CYTOCHROME B5"/>
    <property type="match status" value="1"/>
</dbReference>
<feature type="domain" description="Cytochrome b5 heme-binding" evidence="6">
    <location>
        <begin position="240"/>
        <end position="316"/>
    </location>
</feature>
<dbReference type="InterPro" id="IPR036400">
    <property type="entry name" value="Cyt_B5-like_heme/steroid_sf"/>
</dbReference>
<feature type="transmembrane region" description="Helical" evidence="5">
    <location>
        <begin position="721"/>
        <end position="741"/>
    </location>
</feature>
<feature type="domain" description="Cytochrome b5 heme-binding" evidence="6">
    <location>
        <begin position="151"/>
        <end position="227"/>
    </location>
</feature>
<feature type="domain" description="Cytochrome b5 heme-binding" evidence="6">
    <location>
        <begin position="326"/>
        <end position="402"/>
    </location>
</feature>
<dbReference type="InterPro" id="IPR001199">
    <property type="entry name" value="Cyt_B5-like_heme/steroid-bd"/>
</dbReference>
<dbReference type="PROSITE" id="PS50255">
    <property type="entry name" value="CYTOCHROME_B5_2"/>
    <property type="match status" value="8"/>
</dbReference>
<feature type="domain" description="Cytochrome b5 heme-binding" evidence="6">
    <location>
        <begin position="1"/>
        <end position="76"/>
    </location>
</feature>
<dbReference type="PANTHER" id="PTHR19359:SF95">
    <property type="entry name" value="CYTOCHROME B5 TYPE B"/>
    <property type="match status" value="1"/>
</dbReference>
<protein>
    <submittedName>
        <fullName evidence="7">Succinate dehydrogenase, putative</fullName>
    </submittedName>
</protein>
<dbReference type="OMA" id="EFNTCHE"/>
<dbReference type="SMART" id="SM01117">
    <property type="entry name" value="Cyt-b5"/>
    <property type="match status" value="8"/>
</dbReference>
<sequence>MGSFTKEQVAKHNTDKDCWLIINGDVVDVSKYQNEHPGGALALNAFAGTDCSLEYNTVHEKELMQQHKDLVVGKLSDGFTKEQVAKHDKDDDCWVIINGQVFDLTKYQNEHPGGALSINAFAGGDCSLEFNTVHEKELLKDYQQYVVGSLVDSIPMAQVAQHNTDDDCWIVIDGKVYDVTNYEKEHPGGVMALTAFAGTDCSLEFNTCHEKSVLEEIGSKYLVGDLKSKAKKSTAPSAGAKRLTMDEVAKHNTKDDCWVVVNGYVMDVTKFLPEHPGGSAAIVKYAGKDASNTFNAIHRPEVLQQYGSKYIIGKLGDTMSGSGSAGPALTMEEVAKHTTEDDCWIVINGNVYNVTKWLPKHPGGKDIILQNAGQDASDEWNPIHPKGTLEKFGKPYLLGPVGSGGVAAASSTPALTMEEVAKHTAKDDCWVVINGNVYNVTDWLPKHPGGPEIILQHAGEDASDDWNPIHPEGTLEKFGKPYLLGAVGSGGVSACPVAAPASAGYTEEEVAKHNTKDDCWIIVNGMVYNVTDWLPKHPGGEAVIMQYAGKDASDEWNMIHPAGTMEKYGKPYELGSLGSGSAPAAAAGAPASGIVLSAEEVAKHNTEKDCWMIIDGGVYDLTDWLPIHPGGAAAIMAYAGKDGSTQYNMIHDDKTLGTIGKKYYLGAVGSVMGGASSATATTAAVSNDLSAPLLASEQWWGPDRNTAKRYGPLGPAMGYSVYEWCAAICYFVWLFLYEVFATIFSVKNFKKPYDKSGVTRSAMFMCVFVVIHALGNIHLFFGAVHFNAYAYFLNHPVAWSTLMLPVEIYLLLCGLMHVVVALMRTFKFKNIHMPLDQLWMPITGIFLLIFLIVHLAQLRFVRESHAPVYRFRAKWMYPFYCAPDDTFCSVVEFKDLYLMTKEMFTSLGWVIFYLVGICFFIAHLGEGLQKVIMMHHVIPRSQKHRVTVLGLLLTYIVGLLYLSYPIFCYFTPVKNLSAYEAAQPAAVTVSE</sequence>
<feature type="domain" description="Cytochrome b5 heme-binding" evidence="6">
    <location>
        <begin position="412"/>
        <end position="488"/>
    </location>
</feature>
<keyword evidence="1" id="KW-0349">Heme</keyword>
<accession>C5KHL2</accession>
<evidence type="ECO:0000313" key="8">
    <source>
        <dbReference type="Proteomes" id="UP000007800"/>
    </source>
</evidence>
<feature type="transmembrane region" description="Helical" evidence="5">
    <location>
        <begin position="808"/>
        <end position="826"/>
    </location>
</feature>
<keyword evidence="3" id="KW-0408">Iron</keyword>
<dbReference type="InterPro" id="IPR050668">
    <property type="entry name" value="Cytochrome_b5"/>
</dbReference>
<feature type="domain" description="Cytochrome b5 heme-binding" evidence="6">
    <location>
        <begin position="593"/>
        <end position="669"/>
    </location>
</feature>
<reference evidence="7 8" key="1">
    <citation type="submission" date="2008-07" db="EMBL/GenBank/DDBJ databases">
        <authorList>
            <person name="El-Sayed N."/>
            <person name="Caler E."/>
            <person name="Inman J."/>
            <person name="Amedeo P."/>
            <person name="Hass B."/>
            <person name="Wortman J."/>
        </authorList>
    </citation>
    <scope>NUCLEOTIDE SEQUENCE [LARGE SCALE GENOMIC DNA]</scope>
    <source>
        <strain evidence="8">ATCC 50983 / TXsc</strain>
    </source>
</reference>
<keyword evidence="5" id="KW-0472">Membrane</keyword>
<gene>
    <name evidence="7" type="ORF">Pmar_PMAR003537</name>
</gene>
<dbReference type="GO" id="GO:0046872">
    <property type="term" value="F:metal ion binding"/>
    <property type="evidence" value="ECO:0007669"/>
    <property type="project" value="UniProtKB-KW"/>
</dbReference>
<dbReference type="GeneID" id="9061060"/>
<keyword evidence="5" id="KW-0812">Transmembrane</keyword>
<keyword evidence="2" id="KW-0479">Metal-binding</keyword>
<dbReference type="InParanoid" id="C5KHL2"/>
<evidence type="ECO:0000256" key="4">
    <source>
        <dbReference type="ARBA" id="ARBA00038168"/>
    </source>
</evidence>
<keyword evidence="8" id="KW-1185">Reference proteome</keyword>
<feature type="transmembrane region" description="Helical" evidence="5">
    <location>
        <begin position="946"/>
        <end position="967"/>
    </location>
</feature>
<feature type="transmembrane region" description="Helical" evidence="5">
    <location>
        <begin position="838"/>
        <end position="856"/>
    </location>
</feature>
<evidence type="ECO:0000256" key="1">
    <source>
        <dbReference type="ARBA" id="ARBA00022617"/>
    </source>
</evidence>
<evidence type="ECO:0000256" key="3">
    <source>
        <dbReference type="ARBA" id="ARBA00023004"/>
    </source>
</evidence>
<dbReference type="InterPro" id="IPR034804">
    <property type="entry name" value="SQR/QFR_C/D"/>
</dbReference>
<dbReference type="SUPFAM" id="SSF55856">
    <property type="entry name" value="Cytochrome b5-like heme/steroid binding domain"/>
    <property type="match status" value="8"/>
</dbReference>
<dbReference type="GO" id="GO:0016020">
    <property type="term" value="C:membrane"/>
    <property type="evidence" value="ECO:0007669"/>
    <property type="project" value="InterPro"/>
</dbReference>
<feature type="transmembrane region" description="Helical" evidence="5">
    <location>
        <begin position="906"/>
        <end position="925"/>
    </location>
</feature>
<keyword evidence="5" id="KW-1133">Transmembrane helix</keyword>
<evidence type="ECO:0000256" key="2">
    <source>
        <dbReference type="ARBA" id="ARBA00022723"/>
    </source>
</evidence>
<feature type="transmembrane region" description="Helical" evidence="5">
    <location>
        <begin position="762"/>
        <end position="788"/>
    </location>
</feature>
<dbReference type="RefSeq" id="XP_002784278.1">
    <property type="nucleotide sequence ID" value="XM_002784232.1"/>
</dbReference>
<name>C5KHL2_PERM5</name>
<dbReference type="AlphaFoldDB" id="C5KHL2"/>
<organism evidence="8">
    <name type="scientific">Perkinsus marinus (strain ATCC 50983 / TXsc)</name>
    <dbReference type="NCBI Taxonomy" id="423536"/>
    <lineage>
        <taxon>Eukaryota</taxon>
        <taxon>Sar</taxon>
        <taxon>Alveolata</taxon>
        <taxon>Perkinsozoa</taxon>
        <taxon>Perkinsea</taxon>
        <taxon>Perkinsida</taxon>
        <taxon>Perkinsidae</taxon>
        <taxon>Perkinsus</taxon>
    </lineage>
</organism>
<dbReference type="PROSITE" id="PS00191">
    <property type="entry name" value="CYTOCHROME_B5_1"/>
    <property type="match status" value="1"/>
</dbReference>